<keyword evidence="4" id="KW-1185">Reference proteome</keyword>
<evidence type="ECO:0000313" key="4">
    <source>
        <dbReference type="Proteomes" id="UP001501599"/>
    </source>
</evidence>
<feature type="transmembrane region" description="Helical" evidence="2">
    <location>
        <begin position="415"/>
        <end position="442"/>
    </location>
</feature>
<feature type="region of interest" description="Disordered" evidence="1">
    <location>
        <begin position="1"/>
        <end position="20"/>
    </location>
</feature>
<keyword evidence="2" id="KW-0472">Membrane</keyword>
<keyword evidence="2" id="KW-0812">Transmembrane</keyword>
<feature type="region of interest" description="Disordered" evidence="1">
    <location>
        <begin position="87"/>
        <end position="176"/>
    </location>
</feature>
<feature type="region of interest" description="Disordered" evidence="1">
    <location>
        <begin position="25"/>
        <end position="68"/>
    </location>
</feature>
<feature type="transmembrane region" description="Helical" evidence="2">
    <location>
        <begin position="370"/>
        <end position="403"/>
    </location>
</feature>
<reference evidence="4" key="1">
    <citation type="journal article" date="2019" name="Int. J. Syst. Evol. Microbiol.">
        <title>The Global Catalogue of Microorganisms (GCM) 10K type strain sequencing project: providing services to taxonomists for standard genome sequencing and annotation.</title>
        <authorList>
            <consortium name="The Broad Institute Genomics Platform"/>
            <consortium name="The Broad Institute Genome Sequencing Center for Infectious Disease"/>
            <person name="Wu L."/>
            <person name="Ma J."/>
        </authorList>
    </citation>
    <scope>NUCLEOTIDE SEQUENCE [LARGE SCALE GENOMIC DNA]</scope>
    <source>
        <strain evidence="4">JCM 16026</strain>
    </source>
</reference>
<keyword evidence="2" id="KW-1133">Transmembrane helix</keyword>
<gene>
    <name evidence="3" type="ORF">GCM10009846_01950</name>
</gene>
<organism evidence="3 4">
    <name type="scientific">Agrococcus versicolor</name>
    <dbReference type="NCBI Taxonomy" id="501482"/>
    <lineage>
        <taxon>Bacteria</taxon>
        <taxon>Bacillati</taxon>
        <taxon>Actinomycetota</taxon>
        <taxon>Actinomycetes</taxon>
        <taxon>Micrococcales</taxon>
        <taxon>Microbacteriaceae</taxon>
        <taxon>Agrococcus</taxon>
    </lineage>
</organism>
<evidence type="ECO:0000256" key="1">
    <source>
        <dbReference type="SAM" id="MobiDB-lite"/>
    </source>
</evidence>
<feature type="compositionally biased region" description="Basic and acidic residues" evidence="1">
    <location>
        <begin position="43"/>
        <end position="56"/>
    </location>
</feature>
<sequence>MSELEAPPPPGSDTPVPGDVVAAPRRRRAAASAPDGLVPKTALEQRAERRERERRARALPPPLANPMAGAVPPYAAQLAWEAQQRAGMPGVGMPGVGAQAFAGSRPPAGQQPPRSAPPHAPGPYPGQAAPVQHGAPAQTGAAQPHPAFPQHVPNGTQPYPASPQQRVSNGTQPYPASLQQQVSNWPQPYPAYPQQAHLASVGWPTAPGYPYAPPGVGQPGGYGYASAPHQPGGYGYAPAPYQPGGYGYPPAPYPPVIAAPPKPRLTRRQTRAAVLGSLVGQTLLALATHLLVASAFVLLLWGTLSEGGTDGLDALEADSLTDVVAFWADPARIPLTVVIVLLVTGAIGAAGCIASYLWQRSAGLVGIKRSIALAYATTTGIGGFVGLALWPIVLIFGLFGILLSSASLTVGSLWGWLFLSLAISIVLTGAVGMLFGWVYLLAFRPRPTWAQLEAAQRQAEIDAERRAAEADAAELSRVE</sequence>
<name>A0ABP5MB66_9MICO</name>
<accession>A0ABP5MB66</accession>
<evidence type="ECO:0000256" key="2">
    <source>
        <dbReference type="SAM" id="Phobius"/>
    </source>
</evidence>
<evidence type="ECO:0000313" key="3">
    <source>
        <dbReference type="EMBL" id="GAA2170685.1"/>
    </source>
</evidence>
<feature type="compositionally biased region" description="Pro residues" evidence="1">
    <location>
        <begin position="1"/>
        <end position="12"/>
    </location>
</feature>
<comment type="caution">
    <text evidence="3">The sequence shown here is derived from an EMBL/GenBank/DDBJ whole genome shotgun (WGS) entry which is preliminary data.</text>
</comment>
<dbReference type="Proteomes" id="UP001501599">
    <property type="component" value="Unassembled WGS sequence"/>
</dbReference>
<feature type="compositionally biased region" description="Pro residues" evidence="1">
    <location>
        <begin position="114"/>
        <end position="124"/>
    </location>
</feature>
<feature type="transmembrane region" description="Helical" evidence="2">
    <location>
        <begin position="333"/>
        <end position="358"/>
    </location>
</feature>
<dbReference type="RefSeq" id="WP_344339396.1">
    <property type="nucleotide sequence ID" value="NZ_BAAAQT010000001.1"/>
</dbReference>
<feature type="compositionally biased region" description="Polar residues" evidence="1">
    <location>
        <begin position="153"/>
        <end position="176"/>
    </location>
</feature>
<dbReference type="EMBL" id="BAAAQT010000001">
    <property type="protein sequence ID" value="GAA2170685.1"/>
    <property type="molecule type" value="Genomic_DNA"/>
</dbReference>
<feature type="transmembrane region" description="Helical" evidence="2">
    <location>
        <begin position="272"/>
        <end position="301"/>
    </location>
</feature>
<protein>
    <submittedName>
        <fullName evidence="3">Uncharacterized protein</fullName>
    </submittedName>
</protein>
<proteinExistence type="predicted"/>